<dbReference type="PANTHER" id="PTHR43678">
    <property type="entry name" value="PUTATIVE (AFU_ORTHOLOGUE AFUA_2G00640)-RELATED"/>
    <property type="match status" value="1"/>
</dbReference>
<evidence type="ECO:0000256" key="2">
    <source>
        <dbReference type="ARBA" id="ARBA00006285"/>
    </source>
</evidence>
<proteinExistence type="inferred from homology"/>
<dbReference type="eggNOG" id="KOG2499">
    <property type="taxonomic scope" value="Eukaryota"/>
</dbReference>
<evidence type="ECO:0000313" key="10">
    <source>
        <dbReference type="EMBL" id="ETW86915.1"/>
    </source>
</evidence>
<dbReference type="PRINTS" id="PR00738">
    <property type="entry name" value="GLHYDRLASE20"/>
</dbReference>
<dbReference type="GeneID" id="20669386"/>
<feature type="chain" id="PRO_5004845610" description="beta-N-acetylhexosaminidase" evidence="7">
    <location>
        <begin position="26"/>
        <end position="719"/>
    </location>
</feature>
<protein>
    <recommendedName>
        <fullName evidence="3">beta-N-acetylhexosaminidase</fullName>
        <ecNumber evidence="3">3.2.1.52</ecNumber>
    </recommendedName>
</protein>
<dbReference type="InterPro" id="IPR015882">
    <property type="entry name" value="HEX_bac_N"/>
</dbReference>
<dbReference type="PANTHER" id="PTHR43678:SF1">
    <property type="entry name" value="BETA-N-ACETYLHEXOSAMINIDASE"/>
    <property type="match status" value="1"/>
</dbReference>
<dbReference type="SUPFAM" id="SSF55545">
    <property type="entry name" value="beta-N-acetylhexosaminidase-like domain"/>
    <property type="match status" value="1"/>
</dbReference>
<evidence type="ECO:0000313" key="11">
    <source>
        <dbReference type="Proteomes" id="UP000030671"/>
    </source>
</evidence>
<dbReference type="EC" id="3.2.1.52" evidence="3"/>
<dbReference type="GO" id="GO:0005975">
    <property type="term" value="P:carbohydrate metabolic process"/>
    <property type="evidence" value="ECO:0007669"/>
    <property type="project" value="InterPro"/>
</dbReference>
<reference evidence="10 11" key="1">
    <citation type="journal article" date="2012" name="New Phytol.">
        <title>Insight into trade-off between wood decay and parasitism from the genome of a fungal forest pathogen.</title>
        <authorList>
            <person name="Olson A."/>
            <person name="Aerts A."/>
            <person name="Asiegbu F."/>
            <person name="Belbahri L."/>
            <person name="Bouzid O."/>
            <person name="Broberg A."/>
            <person name="Canback B."/>
            <person name="Coutinho P.M."/>
            <person name="Cullen D."/>
            <person name="Dalman K."/>
            <person name="Deflorio G."/>
            <person name="van Diepen L.T."/>
            <person name="Dunand C."/>
            <person name="Duplessis S."/>
            <person name="Durling M."/>
            <person name="Gonthier P."/>
            <person name="Grimwood J."/>
            <person name="Fossdal C.G."/>
            <person name="Hansson D."/>
            <person name="Henrissat B."/>
            <person name="Hietala A."/>
            <person name="Himmelstrand K."/>
            <person name="Hoffmeister D."/>
            <person name="Hogberg N."/>
            <person name="James T.Y."/>
            <person name="Karlsson M."/>
            <person name="Kohler A."/>
            <person name="Kues U."/>
            <person name="Lee Y.H."/>
            <person name="Lin Y.C."/>
            <person name="Lind M."/>
            <person name="Lindquist E."/>
            <person name="Lombard V."/>
            <person name="Lucas S."/>
            <person name="Lunden K."/>
            <person name="Morin E."/>
            <person name="Murat C."/>
            <person name="Park J."/>
            <person name="Raffaello T."/>
            <person name="Rouze P."/>
            <person name="Salamov A."/>
            <person name="Schmutz J."/>
            <person name="Solheim H."/>
            <person name="Stahlberg J."/>
            <person name="Velez H."/>
            <person name="de Vries R.P."/>
            <person name="Wiebenga A."/>
            <person name="Woodward S."/>
            <person name="Yakovlev I."/>
            <person name="Garbelotto M."/>
            <person name="Martin F."/>
            <person name="Grigoriev I.V."/>
            <person name="Stenlid J."/>
        </authorList>
    </citation>
    <scope>NUCLEOTIDE SEQUENCE [LARGE SCALE GENOMIC DNA]</scope>
    <source>
        <strain evidence="10 11">TC 32-1</strain>
    </source>
</reference>
<dbReference type="Proteomes" id="UP000030671">
    <property type="component" value="Unassembled WGS sequence"/>
</dbReference>
<name>W4KNF5_HETIT</name>
<dbReference type="InterPro" id="IPR052764">
    <property type="entry name" value="GH20_Enzymes"/>
</dbReference>
<dbReference type="STRING" id="747525.W4KNF5"/>
<feature type="signal peptide" evidence="7">
    <location>
        <begin position="1"/>
        <end position="25"/>
    </location>
</feature>
<dbReference type="HOGENOM" id="CLU_010969_1_0_1"/>
<dbReference type="InParanoid" id="W4KNF5"/>
<evidence type="ECO:0000256" key="3">
    <source>
        <dbReference type="ARBA" id="ARBA00012663"/>
    </source>
</evidence>
<dbReference type="InterPro" id="IPR015883">
    <property type="entry name" value="Glyco_hydro_20_cat"/>
</dbReference>
<dbReference type="Pfam" id="PF00728">
    <property type="entry name" value="Glyco_hydro_20"/>
    <property type="match status" value="1"/>
</dbReference>
<dbReference type="CDD" id="cd06564">
    <property type="entry name" value="GH20_DspB_LnbB-like"/>
    <property type="match status" value="1"/>
</dbReference>
<dbReference type="KEGG" id="hir:HETIRDRAFT_306181"/>
<dbReference type="GO" id="GO:0004563">
    <property type="term" value="F:beta-N-acetylhexosaminidase activity"/>
    <property type="evidence" value="ECO:0007669"/>
    <property type="project" value="UniProtKB-EC"/>
</dbReference>
<dbReference type="AlphaFoldDB" id="W4KNF5"/>
<keyword evidence="7" id="KW-0732">Signal</keyword>
<comment type="similarity">
    <text evidence="2">Belongs to the glycosyl hydrolase 20 family.</text>
</comment>
<sequence>MAAGLIGRMIWFAAAVAARFTLSHASQFPAVVPAVHSFAASSTDSFVLPHDLRIVVDGEVAGQSDHDEMTLIPPSLLSFAQTFAKDVQDVFPGVKATVSEGDARSGGHIFMSILSKEQAAMFRLAKGSPTSEGYRMEISGSGVTLEGSGARGSFWGTRTLLQGLVLNGMKLPAGIVVDQPDWETRGLMLDVGRQWYPISFLTDLCAYASWFKTSEFHVHLSDNLGVGDTTYARFRLRPESAVLAGLTPHLNETYSRQEFTSFQSQCAARGVTVIPEIEAPGHALVITQWKPELAIPSEPSLINLTVPDAIPTIKSIWQEFLPWFQTRQVSIGADEYDSRLANDYNHYVNDMSDFISQQSNKSIRIWGTNEPSNTTSVSKSITIQHWEFFEDDPYALIRQNYTVINRVFSDDAFNYIVMKYSGSYPQRLNQTRLWNGANVNTGGIWDPHIFDRGNASNNPTVEAGRLQGSIMAIWNDHGPTASTVLEAFYALKGGLPVTVSAGWQTASRSGHLTQAQFDSSYPALEAAAPGQNLDRRIASKGGIVLEYHLTHDSGGVILDHSGNSYNGKLSGSVVSTPLGSKGHDYTLLVNISSSYTPNILLTGPDDSFGFTSSGNGTTLSFTSSNITFPLFNYTLPTVAASPWREIIIVGTEITTSVFVDGSFVGDFLTYLDGTEVTGPMSFVAPLRQILADGRFVADFVVWNGIQDIGRVSNLHQKIV</sequence>
<dbReference type="InterPro" id="IPR025705">
    <property type="entry name" value="Beta_hexosaminidase_sua/sub"/>
</dbReference>
<dbReference type="InterPro" id="IPR029018">
    <property type="entry name" value="Hex-like_dom2"/>
</dbReference>
<keyword evidence="5" id="KW-0326">Glycosidase</keyword>
<evidence type="ECO:0000256" key="5">
    <source>
        <dbReference type="ARBA" id="ARBA00023295"/>
    </source>
</evidence>
<evidence type="ECO:0000256" key="6">
    <source>
        <dbReference type="PIRSR" id="PIRSR625705-1"/>
    </source>
</evidence>
<evidence type="ECO:0000256" key="1">
    <source>
        <dbReference type="ARBA" id="ARBA00001231"/>
    </source>
</evidence>
<dbReference type="Gene3D" id="3.30.379.10">
    <property type="entry name" value="Chitobiase/beta-hexosaminidase domain 2-like"/>
    <property type="match status" value="1"/>
</dbReference>
<keyword evidence="4 10" id="KW-0378">Hydrolase</keyword>
<evidence type="ECO:0000256" key="4">
    <source>
        <dbReference type="ARBA" id="ARBA00022801"/>
    </source>
</evidence>
<evidence type="ECO:0000256" key="7">
    <source>
        <dbReference type="SAM" id="SignalP"/>
    </source>
</evidence>
<dbReference type="OrthoDB" id="428480at2759"/>
<comment type="catalytic activity">
    <reaction evidence="1">
        <text>Hydrolysis of terminal non-reducing N-acetyl-D-hexosamine residues in N-acetyl-beta-D-hexosaminides.</text>
        <dbReference type="EC" id="3.2.1.52"/>
    </reaction>
</comment>
<keyword evidence="11" id="KW-1185">Reference proteome</keyword>
<organism evidence="10 11">
    <name type="scientific">Heterobasidion irregulare (strain TC 32-1)</name>
    <dbReference type="NCBI Taxonomy" id="747525"/>
    <lineage>
        <taxon>Eukaryota</taxon>
        <taxon>Fungi</taxon>
        <taxon>Dikarya</taxon>
        <taxon>Basidiomycota</taxon>
        <taxon>Agaricomycotina</taxon>
        <taxon>Agaricomycetes</taxon>
        <taxon>Russulales</taxon>
        <taxon>Bondarzewiaceae</taxon>
        <taxon>Heterobasidion</taxon>
        <taxon>Heterobasidion annosum species complex</taxon>
    </lineage>
</organism>
<dbReference type="Gene3D" id="3.20.20.80">
    <property type="entry name" value="Glycosidases"/>
    <property type="match status" value="1"/>
</dbReference>
<feature type="domain" description="Glycoside hydrolase family 20 catalytic" evidence="8">
    <location>
        <begin position="184"/>
        <end position="424"/>
    </location>
</feature>
<evidence type="ECO:0000259" key="9">
    <source>
        <dbReference type="Pfam" id="PF02838"/>
    </source>
</evidence>
<dbReference type="EMBL" id="KI925454">
    <property type="protein sequence ID" value="ETW86915.1"/>
    <property type="molecule type" value="Genomic_DNA"/>
</dbReference>
<feature type="active site" description="Proton donor" evidence="6">
    <location>
        <position position="335"/>
    </location>
</feature>
<dbReference type="InterPro" id="IPR017853">
    <property type="entry name" value="GH"/>
</dbReference>
<dbReference type="Pfam" id="PF02838">
    <property type="entry name" value="Glyco_hydro_20b"/>
    <property type="match status" value="1"/>
</dbReference>
<dbReference type="RefSeq" id="XP_009540881.1">
    <property type="nucleotide sequence ID" value="XM_009542586.1"/>
</dbReference>
<feature type="domain" description="Beta-hexosaminidase bacterial type N-terminal" evidence="9">
    <location>
        <begin position="29"/>
        <end position="179"/>
    </location>
</feature>
<evidence type="ECO:0000259" key="8">
    <source>
        <dbReference type="Pfam" id="PF00728"/>
    </source>
</evidence>
<gene>
    <name evidence="10" type="ORF">HETIRDRAFT_306181</name>
</gene>
<accession>W4KNF5</accession>
<dbReference type="SUPFAM" id="SSF51445">
    <property type="entry name" value="(Trans)glycosidases"/>
    <property type="match status" value="1"/>
</dbReference>